<keyword evidence="2" id="KW-1185">Reference proteome</keyword>
<accession>A0A9D4ZFM0</accession>
<sequence length="91" mass="10520">MARPSSTRFVCREDIKQGLILYKHNLQVWQSKALYKVCAKQGKHSQNQYKATYLQGVNSVTRLLSRRLSRVGPHCSNLPIKHEDHISMPML</sequence>
<protein>
    <submittedName>
        <fullName evidence="1">Uncharacterized protein</fullName>
    </submittedName>
</protein>
<organism evidence="1 2">
    <name type="scientific">Adiantum capillus-veneris</name>
    <name type="common">Maidenhair fern</name>
    <dbReference type="NCBI Taxonomy" id="13818"/>
    <lineage>
        <taxon>Eukaryota</taxon>
        <taxon>Viridiplantae</taxon>
        <taxon>Streptophyta</taxon>
        <taxon>Embryophyta</taxon>
        <taxon>Tracheophyta</taxon>
        <taxon>Polypodiopsida</taxon>
        <taxon>Polypodiidae</taxon>
        <taxon>Polypodiales</taxon>
        <taxon>Pteridineae</taxon>
        <taxon>Pteridaceae</taxon>
        <taxon>Vittarioideae</taxon>
        <taxon>Adiantum</taxon>
    </lineage>
</organism>
<reference evidence="1" key="1">
    <citation type="submission" date="2021-01" db="EMBL/GenBank/DDBJ databases">
        <title>Adiantum capillus-veneris genome.</title>
        <authorList>
            <person name="Fang Y."/>
            <person name="Liao Q."/>
        </authorList>
    </citation>
    <scope>NUCLEOTIDE SEQUENCE</scope>
    <source>
        <strain evidence="1">H3</strain>
        <tissue evidence="1">Leaf</tissue>
    </source>
</reference>
<dbReference type="AlphaFoldDB" id="A0A9D4ZFM0"/>
<dbReference type="Proteomes" id="UP000886520">
    <property type="component" value="Chromosome 12"/>
</dbReference>
<evidence type="ECO:0000313" key="1">
    <source>
        <dbReference type="EMBL" id="KAI5072262.1"/>
    </source>
</evidence>
<evidence type="ECO:0000313" key="2">
    <source>
        <dbReference type="Proteomes" id="UP000886520"/>
    </source>
</evidence>
<proteinExistence type="predicted"/>
<gene>
    <name evidence="1" type="ORF">GOP47_0012368</name>
</gene>
<dbReference type="EMBL" id="JABFUD020000012">
    <property type="protein sequence ID" value="KAI5072262.1"/>
    <property type="molecule type" value="Genomic_DNA"/>
</dbReference>
<name>A0A9D4ZFM0_ADICA</name>
<comment type="caution">
    <text evidence="1">The sequence shown here is derived from an EMBL/GenBank/DDBJ whole genome shotgun (WGS) entry which is preliminary data.</text>
</comment>